<sequence>MPDDLSHAAADDAAPSTSVGPLRAVGAEMRRLVLEDRAGVRLEVSAWAPDLVRVVVAPASRPPATVGWALARPESQWDAGFPVRLEERRDGWVLVTPSLTVRVARASGAVSIEAAGHPGPIAEDVPDRPVAMDGRLRLRKRLPTGALCLGLGEKTGWLDRRGRVLEMWNTDVLPHMPDTDPLYQSIPFLVVYRQGRAWGLFLHNTHRSSFDLGATDPECLEIAVDGGVLDYFVMAGPTLEDVVHRYTELTGTMPMPPRWAVGFHQSRWGYEREQDVRALAHELRRRRIPCDAIYLDIDYMDGYRVFTWDAERFPDPSRLAADLAEQGLRIVTIVDPGVKIDPDYPVYREGLEQGLFVRKPDGRPFEGAVWPGPTVWPDFNQVAVRRWWGRWHRVLLDAGVAGIWNDMNEPASFRHPLPTGTLDLDAVHGPDEERPPEERRAMRHAEAHNVYGLLMGQATYHALLELRPGIRPFVLTRAGFAGIQRYAAVWTGDNSSWWEHLAMMGPQLLNLGLSGVAFVGADVGGFTGHVTGELLTRWTQAAAFTPFFRNHSAKNTRPQEVWRFGEEMEAICREFIVWRYRLLPYLYTLFWEAASRGTPIMRPLFWHHPGDEAAERVQDEWLLGPHLLVAPVTRPGERQRLVYLPDGEWVHLWQPVRLQGPAHAPVEAPLDQIPVFVRAGVPLPLGPEALHTGELTRDGRVSLGVAAPSSTALARGDVGGWTWLYEDDGESLAYREGDFARRRIETAWSLAGGRLSLCAELGPREGRYVPRRAWLEWVVDRVDRGRPAAVRWQGEPVEPSGEAWTPVPEQRADAAQALAGPWAKRPAWWWDASRSRLVVRVPEPTGPARLDVEWA</sequence>
<evidence type="ECO:0000256" key="4">
    <source>
        <dbReference type="RuleBase" id="RU361185"/>
    </source>
</evidence>
<proteinExistence type="inferred from homology"/>
<evidence type="ECO:0000259" key="7">
    <source>
        <dbReference type="Pfam" id="PF17137"/>
    </source>
</evidence>
<dbReference type="PROSITE" id="PS00129">
    <property type="entry name" value="GLYCOSYL_HYDROL_F31_1"/>
    <property type="match status" value="1"/>
</dbReference>
<dbReference type="Gene3D" id="2.60.40.1180">
    <property type="entry name" value="Golgi alpha-mannosidase II"/>
    <property type="match status" value="2"/>
</dbReference>
<dbReference type="PANTHER" id="PTHR22762">
    <property type="entry name" value="ALPHA-GLUCOSIDASE"/>
    <property type="match status" value="1"/>
</dbReference>
<dbReference type="InterPro" id="IPR013780">
    <property type="entry name" value="Glyco_hydro_b"/>
</dbReference>
<dbReference type="CDD" id="cd06604">
    <property type="entry name" value="GH31_glucosidase_II_MalA"/>
    <property type="match status" value="1"/>
</dbReference>
<dbReference type="InterPro" id="IPR017853">
    <property type="entry name" value="GH"/>
</dbReference>
<gene>
    <name evidence="9" type="ORF">VLY81_09165</name>
</gene>
<dbReference type="InterPro" id="IPR000322">
    <property type="entry name" value="Glyco_hydro_31_TIM"/>
</dbReference>
<dbReference type="Pfam" id="PF01055">
    <property type="entry name" value="Glyco_hydro_31_2nd"/>
    <property type="match status" value="1"/>
</dbReference>
<evidence type="ECO:0000256" key="2">
    <source>
        <dbReference type="ARBA" id="ARBA00022801"/>
    </source>
</evidence>
<dbReference type="SUPFAM" id="SSF51445">
    <property type="entry name" value="(Trans)glycosidases"/>
    <property type="match status" value="1"/>
</dbReference>
<evidence type="ECO:0000259" key="6">
    <source>
        <dbReference type="Pfam" id="PF13802"/>
    </source>
</evidence>
<organism evidence="9 10">
    <name type="scientific">Geochorda subterranea</name>
    <dbReference type="NCBI Taxonomy" id="3109564"/>
    <lineage>
        <taxon>Bacteria</taxon>
        <taxon>Bacillati</taxon>
        <taxon>Bacillota</taxon>
        <taxon>Limnochordia</taxon>
        <taxon>Limnochordales</taxon>
        <taxon>Geochordaceae</taxon>
        <taxon>Geochorda</taxon>
    </lineage>
</organism>
<dbReference type="Pfam" id="PF17137">
    <property type="entry name" value="DUF5110"/>
    <property type="match status" value="1"/>
</dbReference>
<accession>A0ABZ1BLQ6</accession>
<dbReference type="RefSeq" id="WP_324667864.1">
    <property type="nucleotide sequence ID" value="NZ_CP141614.1"/>
</dbReference>
<comment type="similarity">
    <text evidence="1 4">Belongs to the glycosyl hydrolase 31 family.</text>
</comment>
<dbReference type="InterPro" id="IPR011013">
    <property type="entry name" value="Gal_mutarotase_sf_dom"/>
</dbReference>
<dbReference type="Gene3D" id="3.20.20.80">
    <property type="entry name" value="Glycosidases"/>
    <property type="match status" value="1"/>
</dbReference>
<dbReference type="Pfam" id="PF21365">
    <property type="entry name" value="Glyco_hydro_31_3rd"/>
    <property type="match status" value="1"/>
</dbReference>
<evidence type="ECO:0000256" key="3">
    <source>
        <dbReference type="ARBA" id="ARBA00023295"/>
    </source>
</evidence>
<reference evidence="10" key="1">
    <citation type="submission" date="2023-12" db="EMBL/GenBank/DDBJ databases">
        <title>Novel isolates from deep terrestrial aquifers shed light on the physiology and ecology of the class Limnochordia.</title>
        <authorList>
            <person name="Karnachuk O.V."/>
            <person name="Lukina A.P."/>
            <person name="Avakyan M.R."/>
            <person name="Kadnikov V."/>
            <person name="Begmatov S."/>
            <person name="Beletsky A.V."/>
            <person name="Mardanov A.V."/>
            <person name="Ravin N.V."/>
        </authorList>
    </citation>
    <scope>NUCLEOTIDE SEQUENCE [LARGE SCALE GENOMIC DNA]</scope>
    <source>
        <strain evidence="10">LN</strain>
    </source>
</reference>
<dbReference type="SUPFAM" id="SSF51011">
    <property type="entry name" value="Glycosyl hydrolase domain"/>
    <property type="match status" value="1"/>
</dbReference>
<dbReference type="Proteomes" id="UP001333102">
    <property type="component" value="Chromosome"/>
</dbReference>
<protein>
    <submittedName>
        <fullName evidence="9">TIM-barrel domain-containing protein</fullName>
    </submittedName>
</protein>
<dbReference type="CDD" id="cd14752">
    <property type="entry name" value="GH31_N"/>
    <property type="match status" value="1"/>
</dbReference>
<keyword evidence="2 4" id="KW-0378">Hydrolase</keyword>
<dbReference type="PANTHER" id="PTHR22762:SF120">
    <property type="entry name" value="HETEROGLYCAN GLUCOSIDASE 1"/>
    <property type="match status" value="1"/>
</dbReference>
<dbReference type="InterPro" id="IPR048395">
    <property type="entry name" value="Glyco_hydro_31_C"/>
</dbReference>
<dbReference type="InterPro" id="IPR025887">
    <property type="entry name" value="Glyco_hydro_31_N_dom"/>
</dbReference>
<evidence type="ECO:0000259" key="8">
    <source>
        <dbReference type="Pfam" id="PF21365"/>
    </source>
</evidence>
<keyword evidence="10" id="KW-1185">Reference proteome</keyword>
<dbReference type="SUPFAM" id="SSF74650">
    <property type="entry name" value="Galactose mutarotase-like"/>
    <property type="match status" value="1"/>
</dbReference>
<evidence type="ECO:0000313" key="9">
    <source>
        <dbReference type="EMBL" id="WRP13619.1"/>
    </source>
</evidence>
<dbReference type="EMBL" id="CP141614">
    <property type="protein sequence ID" value="WRP13619.1"/>
    <property type="molecule type" value="Genomic_DNA"/>
</dbReference>
<evidence type="ECO:0000259" key="5">
    <source>
        <dbReference type="Pfam" id="PF01055"/>
    </source>
</evidence>
<dbReference type="Gene3D" id="2.60.40.1760">
    <property type="entry name" value="glycosyl hydrolase (family 31)"/>
    <property type="match status" value="1"/>
</dbReference>
<feature type="domain" description="DUF5110" evidence="7">
    <location>
        <begin position="720"/>
        <end position="772"/>
    </location>
</feature>
<keyword evidence="3 4" id="KW-0326">Glycosidase</keyword>
<name>A0ABZ1BLQ6_9FIRM</name>
<dbReference type="InterPro" id="IPR033403">
    <property type="entry name" value="DUF5110"/>
</dbReference>
<feature type="domain" description="Glycoside hydrolase family 31 TIM barrel" evidence="5">
    <location>
        <begin position="254"/>
        <end position="589"/>
    </location>
</feature>
<feature type="domain" description="Glycoside hydrolase family 31 N-terminal" evidence="6">
    <location>
        <begin position="42"/>
        <end position="211"/>
    </location>
</feature>
<dbReference type="InterPro" id="IPR030458">
    <property type="entry name" value="Glyco_hydro_31_AS"/>
</dbReference>
<evidence type="ECO:0000313" key="10">
    <source>
        <dbReference type="Proteomes" id="UP001333102"/>
    </source>
</evidence>
<feature type="domain" description="Glycosyl hydrolase family 31 C-terminal" evidence="8">
    <location>
        <begin position="597"/>
        <end position="680"/>
    </location>
</feature>
<evidence type="ECO:0000256" key="1">
    <source>
        <dbReference type="ARBA" id="ARBA00007806"/>
    </source>
</evidence>
<dbReference type="Pfam" id="PF13802">
    <property type="entry name" value="Gal_mutarotas_2"/>
    <property type="match status" value="1"/>
</dbReference>